<dbReference type="EMBL" id="KQ971348">
    <property type="protein sequence ID" value="EFA05605.1"/>
    <property type="molecule type" value="Genomic_DNA"/>
</dbReference>
<keyword evidence="5" id="KW-0378">Hydrolase</keyword>
<dbReference type="InterPro" id="IPR033379">
    <property type="entry name" value="Acid_Pase_AS"/>
</dbReference>
<dbReference type="FunCoup" id="D2A428">
    <property type="interactions" value="518"/>
</dbReference>
<comment type="similarity">
    <text evidence="2">Belongs to the histidine acid phosphatase family.</text>
</comment>
<evidence type="ECO:0000256" key="9">
    <source>
        <dbReference type="SAM" id="SignalP"/>
    </source>
</evidence>
<proteinExistence type="inferred from homology"/>
<dbReference type="CDD" id="cd07061">
    <property type="entry name" value="HP_HAP_like"/>
    <property type="match status" value="1"/>
</dbReference>
<name>D2A428_TRICA</name>
<evidence type="ECO:0000256" key="1">
    <source>
        <dbReference type="ARBA" id="ARBA00000032"/>
    </source>
</evidence>
<dbReference type="GO" id="GO:0016791">
    <property type="term" value="F:phosphatase activity"/>
    <property type="evidence" value="ECO:0000318"/>
    <property type="project" value="GO_Central"/>
</dbReference>
<keyword evidence="8" id="KW-1133">Transmembrane helix</keyword>
<feature type="signal peptide" evidence="9">
    <location>
        <begin position="1"/>
        <end position="16"/>
    </location>
</feature>
<dbReference type="HOGENOM" id="CLU_030431_1_1_1"/>
<evidence type="ECO:0000256" key="5">
    <source>
        <dbReference type="ARBA" id="ARBA00022801"/>
    </source>
</evidence>
<dbReference type="EC" id="3.1.3.2" evidence="3"/>
<dbReference type="PANTHER" id="PTHR11567:SF211">
    <property type="entry name" value="PROSTATIC ACID PHOSPHATASE"/>
    <property type="match status" value="1"/>
</dbReference>
<feature type="transmembrane region" description="Helical" evidence="8">
    <location>
        <begin position="363"/>
        <end position="387"/>
    </location>
</feature>
<dbReference type="Pfam" id="PF00328">
    <property type="entry name" value="His_Phos_2"/>
    <property type="match status" value="1"/>
</dbReference>
<dbReference type="eggNOG" id="KOG3720">
    <property type="taxonomic scope" value="Eukaryota"/>
</dbReference>
<dbReference type="SUPFAM" id="SSF53254">
    <property type="entry name" value="Phosphoglycerate mutase-like"/>
    <property type="match status" value="1"/>
</dbReference>
<keyword evidence="4 9" id="KW-0732">Signal</keyword>
<dbReference type="InParanoid" id="D2A428"/>
<evidence type="ECO:0000313" key="10">
    <source>
        <dbReference type="EMBL" id="EFA05605.1"/>
    </source>
</evidence>
<sequence length="406" mass="47167">MVRLVLVCVLISVSLCDDLISVVVIYRHGDRTPIQPYPRDPYRNASFWPVGFGQLTNLGKQQHFRLGQWLRQRYGGFLSPHYSEKDFSIRSTDVDRTLMSAEANLAGLYPPKADQVWDPALPWQPIPIHTTPELEDNLLSMKKNCPKYNSLLTQLFKTEFFANISRQNRDLYAYLSKNSGANITSLETLEYLYNTLYIESLNKFVLPQWTSGVYPEKMAPWAHLSFATQCYNRDLARLKTGPLFNEIIEHFRNATKKIENFRKFLVFSAHDVTIANVLNTMGAFEYHCPPYASTIMFELRRNSSFYLNVFYKNSSQVQKITPKGCDFNCDFDEFIALLKPIVITRKQWDLECQLSNFERYNHIFVYSSIAIGFLVFTLVLWVIIAWFKHLKNSGNDYTRLAIDEVA</sequence>
<keyword evidence="8" id="KW-0812">Transmembrane</keyword>
<dbReference type="InterPro" id="IPR000560">
    <property type="entry name" value="His_Pase_clade-2"/>
</dbReference>
<dbReference type="OrthoDB" id="5821688at2759"/>
<dbReference type="STRING" id="7070.D2A428"/>
<evidence type="ECO:0000256" key="7">
    <source>
        <dbReference type="ARBA" id="ARBA00023180"/>
    </source>
</evidence>
<comment type="catalytic activity">
    <reaction evidence="1">
        <text>a phosphate monoester + H2O = an alcohol + phosphate</text>
        <dbReference type="Rhea" id="RHEA:15017"/>
        <dbReference type="ChEBI" id="CHEBI:15377"/>
        <dbReference type="ChEBI" id="CHEBI:30879"/>
        <dbReference type="ChEBI" id="CHEBI:43474"/>
        <dbReference type="ChEBI" id="CHEBI:67140"/>
        <dbReference type="EC" id="3.1.3.2"/>
    </reaction>
</comment>
<dbReference type="PANTHER" id="PTHR11567">
    <property type="entry name" value="ACID PHOSPHATASE-RELATED"/>
    <property type="match status" value="1"/>
</dbReference>
<protein>
    <recommendedName>
        <fullName evidence="3">acid phosphatase</fullName>
        <ecNumber evidence="3">3.1.3.2</ecNumber>
    </recommendedName>
</protein>
<dbReference type="PROSITE" id="PS00616">
    <property type="entry name" value="HIS_ACID_PHOSPHAT_1"/>
    <property type="match status" value="1"/>
</dbReference>
<feature type="chain" id="PRO_5003028315" description="acid phosphatase" evidence="9">
    <location>
        <begin position="17"/>
        <end position="406"/>
    </location>
</feature>
<keyword evidence="11" id="KW-1185">Reference proteome</keyword>
<evidence type="ECO:0000256" key="4">
    <source>
        <dbReference type="ARBA" id="ARBA00022729"/>
    </source>
</evidence>
<keyword evidence="8" id="KW-0472">Membrane</keyword>
<dbReference type="KEGG" id="tca:655779"/>
<dbReference type="InterPro" id="IPR050645">
    <property type="entry name" value="Histidine_acid_phosphatase"/>
</dbReference>
<gene>
    <name evidence="10" type="primary">AUGUSTUS-3.0.2_15811</name>
    <name evidence="10" type="ORF">TcasGA2_TC015811</name>
</gene>
<accession>D2A428</accession>
<organism evidence="10 11">
    <name type="scientific">Tribolium castaneum</name>
    <name type="common">Red flour beetle</name>
    <dbReference type="NCBI Taxonomy" id="7070"/>
    <lineage>
        <taxon>Eukaryota</taxon>
        <taxon>Metazoa</taxon>
        <taxon>Ecdysozoa</taxon>
        <taxon>Arthropoda</taxon>
        <taxon>Hexapoda</taxon>
        <taxon>Insecta</taxon>
        <taxon>Pterygota</taxon>
        <taxon>Neoptera</taxon>
        <taxon>Endopterygota</taxon>
        <taxon>Coleoptera</taxon>
        <taxon>Polyphaga</taxon>
        <taxon>Cucujiformia</taxon>
        <taxon>Tenebrionidae</taxon>
        <taxon>Tenebrionidae incertae sedis</taxon>
        <taxon>Tribolium</taxon>
    </lineage>
</organism>
<dbReference type="Proteomes" id="UP000007266">
    <property type="component" value="Linkage group 6"/>
</dbReference>
<evidence type="ECO:0000313" key="11">
    <source>
        <dbReference type="Proteomes" id="UP000007266"/>
    </source>
</evidence>
<dbReference type="OMA" id="VPCHGSR"/>
<reference evidence="10 11" key="1">
    <citation type="journal article" date="2008" name="Nature">
        <title>The genome of the model beetle and pest Tribolium castaneum.</title>
        <authorList>
            <consortium name="Tribolium Genome Sequencing Consortium"/>
            <person name="Richards S."/>
            <person name="Gibbs R.A."/>
            <person name="Weinstock G.M."/>
            <person name="Brown S.J."/>
            <person name="Denell R."/>
            <person name="Beeman R.W."/>
            <person name="Gibbs R."/>
            <person name="Beeman R.W."/>
            <person name="Brown S.J."/>
            <person name="Bucher G."/>
            <person name="Friedrich M."/>
            <person name="Grimmelikhuijzen C.J."/>
            <person name="Klingler M."/>
            <person name="Lorenzen M."/>
            <person name="Richards S."/>
            <person name="Roth S."/>
            <person name="Schroder R."/>
            <person name="Tautz D."/>
            <person name="Zdobnov E.M."/>
            <person name="Muzny D."/>
            <person name="Gibbs R.A."/>
            <person name="Weinstock G.M."/>
            <person name="Attaway T."/>
            <person name="Bell S."/>
            <person name="Buhay C.J."/>
            <person name="Chandrabose M.N."/>
            <person name="Chavez D."/>
            <person name="Clerk-Blankenburg K.P."/>
            <person name="Cree A."/>
            <person name="Dao M."/>
            <person name="Davis C."/>
            <person name="Chacko J."/>
            <person name="Dinh H."/>
            <person name="Dugan-Rocha S."/>
            <person name="Fowler G."/>
            <person name="Garner T.T."/>
            <person name="Garnes J."/>
            <person name="Gnirke A."/>
            <person name="Hawes A."/>
            <person name="Hernandez J."/>
            <person name="Hines S."/>
            <person name="Holder M."/>
            <person name="Hume J."/>
            <person name="Jhangiani S.N."/>
            <person name="Joshi V."/>
            <person name="Khan Z.M."/>
            <person name="Jackson L."/>
            <person name="Kovar C."/>
            <person name="Kowis A."/>
            <person name="Lee S."/>
            <person name="Lewis L.R."/>
            <person name="Margolis J."/>
            <person name="Morgan M."/>
            <person name="Nazareth L.V."/>
            <person name="Nguyen N."/>
            <person name="Okwuonu G."/>
            <person name="Parker D."/>
            <person name="Richards S."/>
            <person name="Ruiz S.J."/>
            <person name="Santibanez J."/>
            <person name="Savard J."/>
            <person name="Scherer S.E."/>
            <person name="Schneider B."/>
            <person name="Sodergren E."/>
            <person name="Tautz D."/>
            <person name="Vattahil S."/>
            <person name="Villasana D."/>
            <person name="White C.S."/>
            <person name="Wright R."/>
            <person name="Park Y."/>
            <person name="Beeman R.W."/>
            <person name="Lord J."/>
            <person name="Oppert B."/>
            <person name="Lorenzen M."/>
            <person name="Brown S."/>
            <person name="Wang L."/>
            <person name="Savard J."/>
            <person name="Tautz D."/>
            <person name="Richards S."/>
            <person name="Weinstock G."/>
            <person name="Gibbs R.A."/>
            <person name="Liu Y."/>
            <person name="Worley K."/>
            <person name="Weinstock G."/>
            <person name="Elsik C.G."/>
            <person name="Reese J.T."/>
            <person name="Elhaik E."/>
            <person name="Landan G."/>
            <person name="Graur D."/>
            <person name="Arensburger P."/>
            <person name="Atkinson P."/>
            <person name="Beeman R.W."/>
            <person name="Beidler J."/>
            <person name="Brown S.J."/>
            <person name="Demuth J.P."/>
            <person name="Drury D.W."/>
            <person name="Du Y.Z."/>
            <person name="Fujiwara H."/>
            <person name="Lorenzen M."/>
            <person name="Maselli V."/>
            <person name="Osanai M."/>
            <person name="Park Y."/>
            <person name="Robertson H.M."/>
            <person name="Tu Z."/>
            <person name="Wang J.J."/>
            <person name="Wang S."/>
            <person name="Richards S."/>
            <person name="Song H."/>
            <person name="Zhang L."/>
            <person name="Sodergren E."/>
            <person name="Werner D."/>
            <person name="Stanke M."/>
            <person name="Morgenstern B."/>
            <person name="Solovyev V."/>
            <person name="Kosarev P."/>
            <person name="Brown G."/>
            <person name="Chen H.C."/>
            <person name="Ermolaeva O."/>
            <person name="Hlavina W."/>
            <person name="Kapustin Y."/>
            <person name="Kiryutin B."/>
            <person name="Kitts P."/>
            <person name="Maglott D."/>
            <person name="Pruitt K."/>
            <person name="Sapojnikov V."/>
            <person name="Souvorov A."/>
            <person name="Mackey A.J."/>
            <person name="Waterhouse R.M."/>
            <person name="Wyder S."/>
            <person name="Zdobnov E.M."/>
            <person name="Zdobnov E.M."/>
            <person name="Wyder S."/>
            <person name="Kriventseva E.V."/>
            <person name="Kadowaki T."/>
            <person name="Bork P."/>
            <person name="Aranda M."/>
            <person name="Bao R."/>
            <person name="Beermann A."/>
            <person name="Berns N."/>
            <person name="Bolognesi R."/>
            <person name="Bonneton F."/>
            <person name="Bopp D."/>
            <person name="Brown S.J."/>
            <person name="Bucher G."/>
            <person name="Butts T."/>
            <person name="Chaumot A."/>
            <person name="Denell R.E."/>
            <person name="Ferrier D.E."/>
            <person name="Friedrich M."/>
            <person name="Gordon C.M."/>
            <person name="Jindra M."/>
            <person name="Klingler M."/>
            <person name="Lan Q."/>
            <person name="Lattorff H.M."/>
            <person name="Laudet V."/>
            <person name="von Levetsow C."/>
            <person name="Liu Z."/>
            <person name="Lutz R."/>
            <person name="Lynch J.A."/>
            <person name="da Fonseca R.N."/>
            <person name="Posnien N."/>
            <person name="Reuter R."/>
            <person name="Roth S."/>
            <person name="Savard J."/>
            <person name="Schinko J.B."/>
            <person name="Schmitt C."/>
            <person name="Schoppmeier M."/>
            <person name="Schroder R."/>
            <person name="Shippy T.D."/>
            <person name="Simonnet F."/>
            <person name="Marques-Souza H."/>
            <person name="Tautz D."/>
            <person name="Tomoyasu Y."/>
            <person name="Trauner J."/>
            <person name="Van der Zee M."/>
            <person name="Vervoort M."/>
            <person name="Wittkopp N."/>
            <person name="Wimmer E.A."/>
            <person name="Yang X."/>
            <person name="Jones A.K."/>
            <person name="Sattelle D.B."/>
            <person name="Ebert P.R."/>
            <person name="Nelson D."/>
            <person name="Scott J.G."/>
            <person name="Beeman R.W."/>
            <person name="Muthukrishnan S."/>
            <person name="Kramer K.J."/>
            <person name="Arakane Y."/>
            <person name="Beeman R.W."/>
            <person name="Zhu Q."/>
            <person name="Hogenkamp D."/>
            <person name="Dixit R."/>
            <person name="Oppert B."/>
            <person name="Jiang H."/>
            <person name="Zou Z."/>
            <person name="Marshall J."/>
            <person name="Elpidina E."/>
            <person name="Vinokurov K."/>
            <person name="Oppert C."/>
            <person name="Zou Z."/>
            <person name="Evans J."/>
            <person name="Lu Z."/>
            <person name="Zhao P."/>
            <person name="Sumathipala N."/>
            <person name="Altincicek B."/>
            <person name="Vilcinskas A."/>
            <person name="Williams M."/>
            <person name="Hultmark D."/>
            <person name="Hetru C."/>
            <person name="Jiang H."/>
            <person name="Grimmelikhuijzen C.J."/>
            <person name="Hauser F."/>
            <person name="Cazzamali G."/>
            <person name="Williamson M."/>
            <person name="Park Y."/>
            <person name="Li B."/>
            <person name="Tanaka Y."/>
            <person name="Predel R."/>
            <person name="Neupert S."/>
            <person name="Schachtner J."/>
            <person name="Verleyen P."/>
            <person name="Raible F."/>
            <person name="Bork P."/>
            <person name="Friedrich M."/>
            <person name="Walden K.K."/>
            <person name="Robertson H.M."/>
            <person name="Angeli S."/>
            <person name="Foret S."/>
            <person name="Bucher G."/>
            <person name="Schuetz S."/>
            <person name="Maleszka R."/>
            <person name="Wimmer E.A."/>
            <person name="Beeman R.W."/>
            <person name="Lorenzen M."/>
            <person name="Tomoyasu Y."/>
            <person name="Miller S.C."/>
            <person name="Grossmann D."/>
            <person name="Bucher G."/>
        </authorList>
    </citation>
    <scope>NUCLEOTIDE SEQUENCE [LARGE SCALE GENOMIC DNA]</scope>
    <source>
        <strain evidence="10 11">Georgia GA2</strain>
    </source>
</reference>
<dbReference type="GO" id="GO:0003993">
    <property type="term" value="F:acid phosphatase activity"/>
    <property type="evidence" value="ECO:0007669"/>
    <property type="project" value="UniProtKB-EC"/>
</dbReference>
<dbReference type="AlphaFoldDB" id="D2A428"/>
<evidence type="ECO:0000256" key="6">
    <source>
        <dbReference type="ARBA" id="ARBA00023157"/>
    </source>
</evidence>
<keyword evidence="7" id="KW-0325">Glycoprotein</keyword>
<evidence type="ECO:0000256" key="2">
    <source>
        <dbReference type="ARBA" id="ARBA00005375"/>
    </source>
</evidence>
<keyword evidence="6" id="KW-1015">Disulfide bond</keyword>
<dbReference type="InterPro" id="IPR029033">
    <property type="entry name" value="His_PPase_superfam"/>
</dbReference>
<evidence type="ECO:0000256" key="3">
    <source>
        <dbReference type="ARBA" id="ARBA00012646"/>
    </source>
</evidence>
<dbReference type="Gene3D" id="3.40.50.1240">
    <property type="entry name" value="Phosphoglycerate mutase-like"/>
    <property type="match status" value="1"/>
</dbReference>
<reference evidence="10 11" key="2">
    <citation type="journal article" date="2010" name="Nucleic Acids Res.">
        <title>BeetleBase in 2010: revisions to provide comprehensive genomic information for Tribolium castaneum.</title>
        <authorList>
            <person name="Kim H.S."/>
            <person name="Murphy T."/>
            <person name="Xia J."/>
            <person name="Caragea D."/>
            <person name="Park Y."/>
            <person name="Beeman R.W."/>
            <person name="Lorenzen M.D."/>
            <person name="Butcher S."/>
            <person name="Manak J.R."/>
            <person name="Brown S.J."/>
        </authorList>
    </citation>
    <scope>GENOME REANNOTATION</scope>
    <source>
        <strain evidence="10 11">Georgia GA2</strain>
    </source>
</reference>
<evidence type="ECO:0000256" key="8">
    <source>
        <dbReference type="SAM" id="Phobius"/>
    </source>
</evidence>
<dbReference type="PhylomeDB" id="D2A428"/>